<dbReference type="GO" id="GO:0003677">
    <property type="term" value="F:DNA binding"/>
    <property type="evidence" value="ECO:0007669"/>
    <property type="project" value="UniProtKB-KW"/>
</dbReference>
<dbReference type="InterPro" id="IPR007630">
    <property type="entry name" value="RNA_pol_sigma70_r4"/>
</dbReference>
<evidence type="ECO:0000256" key="1">
    <source>
        <dbReference type="ARBA" id="ARBA00023015"/>
    </source>
</evidence>
<evidence type="ECO:0000259" key="5">
    <source>
        <dbReference type="Pfam" id="PF04545"/>
    </source>
</evidence>
<evidence type="ECO:0000313" key="7">
    <source>
        <dbReference type="Proteomes" id="UP000322783"/>
    </source>
</evidence>
<feature type="domain" description="RNA polymerase sigma-70 region 4" evidence="5">
    <location>
        <begin position="143"/>
        <end position="191"/>
    </location>
</feature>
<dbReference type="NCBIfam" id="TIGR02937">
    <property type="entry name" value="sigma70-ECF"/>
    <property type="match status" value="1"/>
</dbReference>
<gene>
    <name evidence="6" type="ORF">FZ041_04100</name>
</gene>
<dbReference type="PANTHER" id="PTHR30385:SF7">
    <property type="entry name" value="RNA POLYMERASE SIGMA FACTOR FLIA"/>
    <property type="match status" value="1"/>
</dbReference>
<evidence type="ECO:0000256" key="2">
    <source>
        <dbReference type="ARBA" id="ARBA00023082"/>
    </source>
</evidence>
<dbReference type="RefSeq" id="WP_149188618.1">
    <property type="nucleotide sequence ID" value="NZ_VTOZ01000006.1"/>
</dbReference>
<dbReference type="SUPFAM" id="SSF88946">
    <property type="entry name" value="Sigma2 domain of RNA polymerase sigma factors"/>
    <property type="match status" value="1"/>
</dbReference>
<dbReference type="InterPro" id="IPR014284">
    <property type="entry name" value="RNA_pol_sigma-70_dom"/>
</dbReference>
<name>A0A5D6WNS9_9FIRM</name>
<evidence type="ECO:0000313" key="6">
    <source>
        <dbReference type="EMBL" id="TYZ29776.1"/>
    </source>
</evidence>
<dbReference type="SUPFAM" id="SSF88659">
    <property type="entry name" value="Sigma3 and sigma4 domains of RNA polymerase sigma factors"/>
    <property type="match status" value="1"/>
</dbReference>
<protein>
    <submittedName>
        <fullName evidence="6">Sigma-70 family RNA polymerase sigma factor</fullName>
    </submittedName>
</protein>
<dbReference type="PANTHER" id="PTHR30385">
    <property type="entry name" value="SIGMA FACTOR F FLAGELLAR"/>
    <property type="match status" value="1"/>
</dbReference>
<organism evidence="6 7">
    <name type="scientific">Selenomonas caprae</name>
    <dbReference type="NCBI Taxonomy" id="2606905"/>
    <lineage>
        <taxon>Bacteria</taxon>
        <taxon>Bacillati</taxon>
        <taxon>Bacillota</taxon>
        <taxon>Negativicutes</taxon>
        <taxon>Selenomonadales</taxon>
        <taxon>Selenomonadaceae</taxon>
        <taxon>Selenomonas</taxon>
    </lineage>
</organism>
<keyword evidence="7" id="KW-1185">Reference proteome</keyword>
<comment type="caution">
    <text evidence="6">The sequence shown here is derived from an EMBL/GenBank/DDBJ whole genome shotgun (WGS) entry which is preliminary data.</text>
</comment>
<reference evidence="6 7" key="1">
    <citation type="submission" date="2019-08" db="EMBL/GenBank/DDBJ databases">
        <title>Selenomonas sp. mPRGC5 and Selenomonas sp. mPRGC8 isolated from ruminal fluid of dairy goat (Capra hircus).</title>
        <authorList>
            <person name="Poothong S."/>
            <person name="Nuengjamnong C."/>
            <person name="Tanasupawat S."/>
        </authorList>
    </citation>
    <scope>NUCLEOTIDE SEQUENCE [LARGE SCALE GENOMIC DNA]</scope>
    <source>
        <strain evidence="7">mPRGC8</strain>
    </source>
</reference>
<dbReference type="Gene3D" id="1.20.140.160">
    <property type="match status" value="1"/>
</dbReference>
<accession>A0A5D6WNS9</accession>
<evidence type="ECO:0000256" key="3">
    <source>
        <dbReference type="ARBA" id="ARBA00023125"/>
    </source>
</evidence>
<dbReference type="GO" id="GO:0016987">
    <property type="term" value="F:sigma factor activity"/>
    <property type="evidence" value="ECO:0007669"/>
    <property type="project" value="UniProtKB-KW"/>
</dbReference>
<keyword evidence="4" id="KW-0804">Transcription</keyword>
<keyword evidence="2" id="KW-0731">Sigma factor</keyword>
<dbReference type="GO" id="GO:0006352">
    <property type="term" value="P:DNA-templated transcription initiation"/>
    <property type="evidence" value="ECO:0007669"/>
    <property type="project" value="InterPro"/>
</dbReference>
<evidence type="ECO:0000256" key="4">
    <source>
        <dbReference type="ARBA" id="ARBA00023163"/>
    </source>
</evidence>
<dbReference type="EMBL" id="VTOZ01000006">
    <property type="protein sequence ID" value="TYZ29776.1"/>
    <property type="molecule type" value="Genomic_DNA"/>
</dbReference>
<keyword evidence="3" id="KW-0238">DNA-binding</keyword>
<dbReference type="AlphaFoldDB" id="A0A5D6WNS9"/>
<keyword evidence="1" id="KW-0805">Transcription regulation</keyword>
<proteinExistence type="predicted"/>
<dbReference type="Proteomes" id="UP000322783">
    <property type="component" value="Unassembled WGS sequence"/>
</dbReference>
<dbReference type="InterPro" id="IPR013325">
    <property type="entry name" value="RNA_pol_sigma_r2"/>
</dbReference>
<dbReference type="CDD" id="cd06171">
    <property type="entry name" value="Sigma70_r4"/>
    <property type="match status" value="1"/>
</dbReference>
<dbReference type="InterPro" id="IPR013324">
    <property type="entry name" value="RNA_pol_sigma_r3/r4-like"/>
</dbReference>
<dbReference type="Pfam" id="PF04545">
    <property type="entry name" value="Sigma70_r4"/>
    <property type="match status" value="1"/>
</dbReference>
<sequence length="194" mass="21979">MMNLCNHLDKAAEDALIARAARHDAAASHQLYHYYHALLAKEAHQRYLAAAGLRDEAEGIAGLAFTEAIAAYDATRGVHFAAFLQHRVKMALYTAFCRLRRYLRRTSHPDQDRTADGSLWDLLPDSAPIPEAQLCRRQQLRQAIHCLTAKEKAVLCLIYLYGLPQTTIAARLHSTHQAISKIHRRSLQKMRLML</sequence>